<keyword evidence="1" id="KW-1133">Transmembrane helix</keyword>
<dbReference type="AlphaFoldDB" id="A0A974DIJ9"/>
<accession>A0A974DIJ9</accession>
<feature type="transmembrane region" description="Helical" evidence="1">
    <location>
        <begin position="39"/>
        <end position="63"/>
    </location>
</feature>
<evidence type="ECO:0000313" key="3">
    <source>
        <dbReference type="Proteomes" id="UP000694892"/>
    </source>
</evidence>
<keyword evidence="1" id="KW-0472">Membrane</keyword>
<evidence type="ECO:0000313" key="2">
    <source>
        <dbReference type="EMBL" id="OCT92663.1"/>
    </source>
</evidence>
<gene>
    <name evidence="2" type="ORF">XELAEV_18015722mg</name>
</gene>
<name>A0A974DIJ9_XENLA</name>
<proteinExistence type="predicted"/>
<keyword evidence="1" id="KW-0812">Transmembrane</keyword>
<evidence type="ECO:0000256" key="1">
    <source>
        <dbReference type="SAM" id="Phobius"/>
    </source>
</evidence>
<dbReference type="EMBL" id="CM004469">
    <property type="protein sequence ID" value="OCT92663.1"/>
    <property type="molecule type" value="Genomic_DNA"/>
</dbReference>
<organism evidence="2 3">
    <name type="scientific">Xenopus laevis</name>
    <name type="common">African clawed frog</name>
    <dbReference type="NCBI Taxonomy" id="8355"/>
    <lineage>
        <taxon>Eukaryota</taxon>
        <taxon>Metazoa</taxon>
        <taxon>Chordata</taxon>
        <taxon>Craniata</taxon>
        <taxon>Vertebrata</taxon>
        <taxon>Euteleostomi</taxon>
        <taxon>Amphibia</taxon>
        <taxon>Batrachia</taxon>
        <taxon>Anura</taxon>
        <taxon>Pipoidea</taxon>
        <taxon>Pipidae</taxon>
        <taxon>Xenopodinae</taxon>
        <taxon>Xenopus</taxon>
        <taxon>Xenopus</taxon>
    </lineage>
</organism>
<reference evidence="3" key="1">
    <citation type="journal article" date="2016" name="Nature">
        <title>Genome evolution in the allotetraploid frog Xenopus laevis.</title>
        <authorList>
            <person name="Session A.M."/>
            <person name="Uno Y."/>
            <person name="Kwon T."/>
            <person name="Chapman J.A."/>
            <person name="Toyoda A."/>
            <person name="Takahashi S."/>
            <person name="Fukui A."/>
            <person name="Hikosaka A."/>
            <person name="Suzuki A."/>
            <person name="Kondo M."/>
            <person name="van Heeringen S.J."/>
            <person name="Quigley I."/>
            <person name="Heinz S."/>
            <person name="Ogino H."/>
            <person name="Ochi H."/>
            <person name="Hellsten U."/>
            <person name="Lyons J.B."/>
            <person name="Simakov O."/>
            <person name="Putnam N."/>
            <person name="Stites J."/>
            <person name="Kuroki Y."/>
            <person name="Tanaka T."/>
            <person name="Michiue T."/>
            <person name="Watanabe M."/>
            <person name="Bogdanovic O."/>
            <person name="Lister R."/>
            <person name="Georgiou G."/>
            <person name="Paranjpe S.S."/>
            <person name="van Kruijsbergen I."/>
            <person name="Shu S."/>
            <person name="Carlson J."/>
            <person name="Kinoshita T."/>
            <person name="Ohta Y."/>
            <person name="Mawaribuchi S."/>
            <person name="Jenkins J."/>
            <person name="Grimwood J."/>
            <person name="Schmutz J."/>
            <person name="Mitros T."/>
            <person name="Mozaffari S.V."/>
            <person name="Suzuki Y."/>
            <person name="Haramoto Y."/>
            <person name="Yamamoto T.S."/>
            <person name="Takagi C."/>
            <person name="Heald R."/>
            <person name="Miller K."/>
            <person name="Haudenschild C."/>
            <person name="Kitzman J."/>
            <person name="Nakayama T."/>
            <person name="Izutsu Y."/>
            <person name="Robert J."/>
            <person name="Fortriede J."/>
            <person name="Burns K."/>
            <person name="Lotay V."/>
            <person name="Karimi K."/>
            <person name="Yasuoka Y."/>
            <person name="Dichmann D.S."/>
            <person name="Flajnik M.F."/>
            <person name="Houston D.W."/>
            <person name="Shendure J."/>
            <person name="DuPasquier L."/>
            <person name="Vize P.D."/>
            <person name="Zorn A.M."/>
            <person name="Ito M."/>
            <person name="Marcotte E.M."/>
            <person name="Wallingford J.B."/>
            <person name="Ito Y."/>
            <person name="Asashima M."/>
            <person name="Ueno N."/>
            <person name="Matsuda Y."/>
            <person name="Veenstra G.J."/>
            <person name="Fujiyama A."/>
            <person name="Harland R.M."/>
            <person name="Taira M."/>
            <person name="Rokhsar D.S."/>
        </authorList>
    </citation>
    <scope>NUCLEOTIDE SEQUENCE [LARGE SCALE GENOMIC DNA]</scope>
    <source>
        <strain evidence="3">J</strain>
    </source>
</reference>
<dbReference type="Proteomes" id="UP000694892">
    <property type="component" value="Chromosome 2S"/>
</dbReference>
<protein>
    <submittedName>
        <fullName evidence="2">Uncharacterized protein</fullName>
    </submittedName>
</protein>
<sequence length="88" mass="10044">MLLLICLSFVEPTHFYKISHTTVFWQGSPPYPVLFLPVLHLLYNVCVLTLNVSFINSFFKAVACKRNNMLKSKTFIKKTHSGGVLKIV</sequence>